<evidence type="ECO:0000313" key="5">
    <source>
        <dbReference type="Proteomes" id="UP001203687"/>
    </source>
</evidence>
<evidence type="ECO:0000256" key="1">
    <source>
        <dbReference type="ARBA" id="ARBA00022729"/>
    </source>
</evidence>
<dbReference type="Proteomes" id="UP001203687">
    <property type="component" value="Unassembled WGS sequence"/>
</dbReference>
<accession>A0ABT0H4E9</accession>
<dbReference type="Pfam" id="PF18962">
    <property type="entry name" value="Por_Secre_tail"/>
    <property type="match status" value="1"/>
</dbReference>
<evidence type="ECO:0000259" key="3">
    <source>
        <dbReference type="Pfam" id="PF18962"/>
    </source>
</evidence>
<feature type="domain" description="Secretion system C-terminal sorting" evidence="3">
    <location>
        <begin position="261"/>
        <end position="334"/>
    </location>
</feature>
<comment type="caution">
    <text evidence="4">The sequence shown here is derived from an EMBL/GenBank/DDBJ whole genome shotgun (WGS) entry which is preliminary data.</text>
</comment>
<keyword evidence="1 2" id="KW-0732">Signal</keyword>
<dbReference type="EMBL" id="JALPQF010000001">
    <property type="protein sequence ID" value="MCK8479264.1"/>
    <property type="molecule type" value="Genomic_DNA"/>
</dbReference>
<evidence type="ECO:0000256" key="2">
    <source>
        <dbReference type="SAM" id="SignalP"/>
    </source>
</evidence>
<keyword evidence="5" id="KW-1185">Reference proteome</keyword>
<organism evidence="4 5">
    <name type="scientific">Psychroserpens algicola</name>
    <dbReference type="NCBI Taxonomy" id="1719034"/>
    <lineage>
        <taxon>Bacteria</taxon>
        <taxon>Pseudomonadati</taxon>
        <taxon>Bacteroidota</taxon>
        <taxon>Flavobacteriia</taxon>
        <taxon>Flavobacteriales</taxon>
        <taxon>Flavobacteriaceae</taxon>
        <taxon>Psychroserpens</taxon>
    </lineage>
</organism>
<proteinExistence type="predicted"/>
<feature type="signal peptide" evidence="2">
    <location>
        <begin position="1"/>
        <end position="23"/>
    </location>
</feature>
<name>A0ABT0H4E9_9FLAO</name>
<dbReference type="InterPro" id="IPR026444">
    <property type="entry name" value="Secre_tail"/>
</dbReference>
<dbReference type="NCBIfam" id="TIGR04183">
    <property type="entry name" value="Por_Secre_tail"/>
    <property type="match status" value="1"/>
</dbReference>
<evidence type="ECO:0000313" key="4">
    <source>
        <dbReference type="EMBL" id="MCK8479264.1"/>
    </source>
</evidence>
<reference evidence="4" key="1">
    <citation type="submission" date="2022-04" db="EMBL/GenBank/DDBJ databases">
        <authorList>
            <person name="Ren T."/>
        </authorList>
    </citation>
    <scope>NUCLEOTIDE SEQUENCE</scope>
    <source>
        <strain evidence="4">F63249</strain>
    </source>
</reference>
<sequence>MKTKLLLLTFLMSSILSIQHTQAQTVLLPGDIAIIWYQADTPDSFAFATFVDLDAGTEIIFTDCGAVPAGTFDPAGCGEGAIVYTVPASGLLAGEIVTYDDSLPGVDFVDFAGDAVITGTTGMALSTGGDHITVLQGTPSSPNFIFMLSGSSTTFSGDDSVSTTETNLFTGLIDTGLPRTAVAVGSGPAPSQEWDNAVYTGGYTFATVADAKIAVTDPANFVGVNAITDAPYNGLVAGMPEKFTILALSVDEFDLGNSIFISPNPSNGIVTIKNSGIALETAVLTDINGRTIQSFNLNGVTQDKELDLSAVVSSGLYFVTISSETASTVKKIIIQ</sequence>
<gene>
    <name evidence="4" type="ORF">MUY34_01455</name>
</gene>
<protein>
    <submittedName>
        <fullName evidence="4">T9SS type A sorting domain-containing protein</fullName>
    </submittedName>
</protein>
<dbReference type="RefSeq" id="WP_248411645.1">
    <property type="nucleotide sequence ID" value="NZ_JALPQF010000001.1"/>
</dbReference>
<feature type="chain" id="PRO_5045763346" evidence="2">
    <location>
        <begin position="24"/>
        <end position="335"/>
    </location>
</feature>